<evidence type="ECO:0000256" key="1">
    <source>
        <dbReference type="SAM" id="MobiDB-lite"/>
    </source>
</evidence>
<reference evidence="2" key="1">
    <citation type="journal article" date="2022" name="bioRxiv">
        <title>Sequencing and chromosome-scale assembly of the giantPleurodeles waltlgenome.</title>
        <authorList>
            <person name="Brown T."/>
            <person name="Elewa A."/>
            <person name="Iarovenko S."/>
            <person name="Subramanian E."/>
            <person name="Araus A.J."/>
            <person name="Petzold A."/>
            <person name="Susuki M."/>
            <person name="Suzuki K.-i.T."/>
            <person name="Hayashi T."/>
            <person name="Toyoda A."/>
            <person name="Oliveira C."/>
            <person name="Osipova E."/>
            <person name="Leigh N.D."/>
            <person name="Simon A."/>
            <person name="Yun M.H."/>
        </authorList>
    </citation>
    <scope>NUCLEOTIDE SEQUENCE</scope>
    <source>
        <strain evidence="2">20211129_DDA</strain>
        <tissue evidence="2">Liver</tissue>
    </source>
</reference>
<protein>
    <submittedName>
        <fullName evidence="2">Uncharacterized protein</fullName>
    </submittedName>
</protein>
<dbReference type="EMBL" id="JANPWB010000011">
    <property type="protein sequence ID" value="KAJ1124164.1"/>
    <property type="molecule type" value="Genomic_DNA"/>
</dbReference>
<feature type="region of interest" description="Disordered" evidence="1">
    <location>
        <begin position="86"/>
        <end position="116"/>
    </location>
</feature>
<dbReference type="Proteomes" id="UP001066276">
    <property type="component" value="Chromosome 7"/>
</dbReference>
<comment type="caution">
    <text evidence="2">The sequence shown here is derived from an EMBL/GenBank/DDBJ whole genome shotgun (WGS) entry which is preliminary data.</text>
</comment>
<proteinExistence type="predicted"/>
<keyword evidence="3" id="KW-1185">Reference proteome</keyword>
<dbReference type="AlphaFoldDB" id="A0AAV7PAJ4"/>
<organism evidence="2 3">
    <name type="scientific">Pleurodeles waltl</name>
    <name type="common">Iberian ribbed newt</name>
    <dbReference type="NCBI Taxonomy" id="8319"/>
    <lineage>
        <taxon>Eukaryota</taxon>
        <taxon>Metazoa</taxon>
        <taxon>Chordata</taxon>
        <taxon>Craniata</taxon>
        <taxon>Vertebrata</taxon>
        <taxon>Euteleostomi</taxon>
        <taxon>Amphibia</taxon>
        <taxon>Batrachia</taxon>
        <taxon>Caudata</taxon>
        <taxon>Salamandroidea</taxon>
        <taxon>Salamandridae</taxon>
        <taxon>Pleurodelinae</taxon>
        <taxon>Pleurodeles</taxon>
    </lineage>
</organism>
<evidence type="ECO:0000313" key="2">
    <source>
        <dbReference type="EMBL" id="KAJ1124164.1"/>
    </source>
</evidence>
<sequence>MLFRCQHLNQGDSRSQIISRQEALSLGEDLAVICYILSTGPPQHRMLFRCQDLKQGYSHSQITSHQEARSLGEKLAVMGYIEPTGPPLCGTRQTHPDKAWAKASPSMPVGARRRLD</sequence>
<accession>A0AAV7PAJ4</accession>
<evidence type="ECO:0000313" key="3">
    <source>
        <dbReference type="Proteomes" id="UP001066276"/>
    </source>
</evidence>
<name>A0AAV7PAJ4_PLEWA</name>
<gene>
    <name evidence="2" type="ORF">NDU88_002625</name>
</gene>